<name>A0A915IXS8_ROMCU</name>
<sequence>EDPHYWKNEGLLLNHTAGILFGCPSLKYGQLWTFESINEDQNLKSIDDFLSVMNITGLIFLSSEQILNNPQKIIELHSFGNELGFFIDTNKPQLEIISTIEDASKALSNISNEQIKAKFVRIIGPKFRNATKEAKKLGFTVVQWTSAMDFSSNEVFETAKFLENLKNGPPNGGIFRLQNVQNLGSDDAVMKLKLSMENSIKQPILNPTKCFRVFWQK</sequence>
<dbReference type="AlphaFoldDB" id="A0A915IXS8"/>
<dbReference type="WBParaSite" id="nRc.2.0.1.t18638-RA">
    <property type="protein sequence ID" value="nRc.2.0.1.t18638-RA"/>
    <property type="gene ID" value="nRc.2.0.1.g18638"/>
</dbReference>
<organism evidence="1 2">
    <name type="scientific">Romanomermis culicivorax</name>
    <name type="common">Nematode worm</name>
    <dbReference type="NCBI Taxonomy" id="13658"/>
    <lineage>
        <taxon>Eukaryota</taxon>
        <taxon>Metazoa</taxon>
        <taxon>Ecdysozoa</taxon>
        <taxon>Nematoda</taxon>
        <taxon>Enoplea</taxon>
        <taxon>Dorylaimia</taxon>
        <taxon>Mermithida</taxon>
        <taxon>Mermithoidea</taxon>
        <taxon>Mermithidae</taxon>
        <taxon>Romanomermis</taxon>
    </lineage>
</organism>
<reference evidence="2" key="1">
    <citation type="submission" date="2022-11" db="UniProtKB">
        <authorList>
            <consortium name="WormBaseParasite"/>
        </authorList>
    </citation>
    <scope>IDENTIFICATION</scope>
</reference>
<evidence type="ECO:0000313" key="2">
    <source>
        <dbReference type="WBParaSite" id="nRc.2.0.1.t18638-RA"/>
    </source>
</evidence>
<accession>A0A915IXS8</accession>
<proteinExistence type="predicted"/>
<protein>
    <submittedName>
        <fullName evidence="2">Uncharacterized protein</fullName>
    </submittedName>
</protein>
<evidence type="ECO:0000313" key="1">
    <source>
        <dbReference type="Proteomes" id="UP000887565"/>
    </source>
</evidence>
<keyword evidence="1" id="KW-1185">Reference proteome</keyword>
<dbReference type="Proteomes" id="UP000887565">
    <property type="component" value="Unplaced"/>
</dbReference>